<comment type="subcellular location">
    <subcellularLocation>
        <location evidence="1">Cell membrane</location>
        <topology evidence="1">Multi-pass membrane protein</topology>
    </subcellularLocation>
</comment>
<dbReference type="InterPro" id="IPR020846">
    <property type="entry name" value="MFS_dom"/>
</dbReference>
<dbReference type="AlphaFoldDB" id="A0A6F9XSQ1"/>
<dbReference type="Gene3D" id="1.20.1720.10">
    <property type="entry name" value="Multidrug resistance protein D"/>
    <property type="match status" value="1"/>
</dbReference>
<dbReference type="PANTHER" id="PTHR42718">
    <property type="entry name" value="MAJOR FACILITATOR SUPERFAMILY MULTIDRUG TRANSPORTER MFSC"/>
    <property type="match status" value="1"/>
</dbReference>
<evidence type="ECO:0000259" key="8">
    <source>
        <dbReference type="PROSITE" id="PS50850"/>
    </source>
</evidence>
<feature type="transmembrane region" description="Helical" evidence="7">
    <location>
        <begin position="208"/>
        <end position="226"/>
    </location>
</feature>
<evidence type="ECO:0000256" key="7">
    <source>
        <dbReference type="SAM" id="Phobius"/>
    </source>
</evidence>
<feature type="transmembrane region" description="Helical" evidence="7">
    <location>
        <begin position="116"/>
        <end position="134"/>
    </location>
</feature>
<reference evidence="9" key="1">
    <citation type="submission" date="2019-10" db="EMBL/GenBank/DDBJ databases">
        <title>Lactobacillus agilis SY111 Whole Genome Sequencing Project.</title>
        <authorList>
            <person name="Suzuki S."/>
            <person name="Endo A."/>
            <person name="Maeno S."/>
            <person name="Shiwa Y."/>
            <person name="Matsutani M."/>
            <person name="Kajikawa A."/>
        </authorList>
    </citation>
    <scope>NUCLEOTIDE SEQUENCE</scope>
    <source>
        <strain evidence="9">SY111</strain>
    </source>
</reference>
<feature type="transmembrane region" description="Helical" evidence="7">
    <location>
        <begin position="87"/>
        <end position="104"/>
    </location>
</feature>
<sequence>MAAKENKLKVSEVPSERFGIILPIVLISYFLILLNNSLIFTATVKISAELRLSTLMVAWISNAYALTFGGLLAFSARLGDIVGRKKTLLLGLAIFSVASLLVGLSRSAGMIISMRAVQGIGASLLAPATLALLMDNYRGKQLQRAIAYYGATAGIGASLGMVIGGLIASYFSWRLGFYLDLLVGLTLIFMTLTGISNQDQHKQVKIDWGGTLTSIIGFGSLVYSLNGSSYRLVAFIVALVSLSIFAYIESKVAHPLMPLVIFKNNQRLSALLLRFFMLAASMSYFFLMPQALQRVFGFTPLVASLAFLPLTVVQFIASLCIPRLTSRFSNGSVLITGVIIDTLGFILGSMIGINSGYWLAVALPMILLGIGQGLIMGPATVAGVAGTSGEVAGAASGVVNTFHQIGGAVGLAFISTMVAGLKAADAIIDRAQFWMVVLAVIMTVFALNILRGEHE</sequence>
<keyword evidence="6 7" id="KW-0472">Membrane</keyword>
<protein>
    <submittedName>
        <fullName evidence="9">Major facilitator superfamily transporter</fullName>
    </submittedName>
</protein>
<evidence type="ECO:0000256" key="6">
    <source>
        <dbReference type="ARBA" id="ARBA00023136"/>
    </source>
</evidence>
<feature type="transmembrane region" description="Helical" evidence="7">
    <location>
        <begin position="431"/>
        <end position="450"/>
    </location>
</feature>
<dbReference type="PROSITE" id="PS50850">
    <property type="entry name" value="MFS"/>
    <property type="match status" value="1"/>
</dbReference>
<feature type="transmembrane region" description="Helical" evidence="7">
    <location>
        <begin position="271"/>
        <end position="292"/>
    </location>
</feature>
<evidence type="ECO:0000313" key="9">
    <source>
        <dbReference type="EMBL" id="GET08276.1"/>
    </source>
</evidence>
<feature type="domain" description="Major facilitator superfamily (MFS) profile" evidence="8">
    <location>
        <begin position="21"/>
        <end position="455"/>
    </location>
</feature>
<feature type="transmembrane region" description="Helical" evidence="7">
    <location>
        <begin position="357"/>
        <end position="385"/>
    </location>
</feature>
<organism evidence="9">
    <name type="scientific">Ligilactobacillus agilis</name>
    <dbReference type="NCBI Taxonomy" id="1601"/>
    <lineage>
        <taxon>Bacteria</taxon>
        <taxon>Bacillati</taxon>
        <taxon>Bacillota</taxon>
        <taxon>Bacilli</taxon>
        <taxon>Lactobacillales</taxon>
        <taxon>Lactobacillaceae</taxon>
        <taxon>Ligilactobacillus</taxon>
    </lineage>
</organism>
<accession>A0A6F9XSQ1</accession>
<feature type="transmembrane region" description="Helical" evidence="7">
    <location>
        <begin position="56"/>
        <end position="75"/>
    </location>
</feature>
<comment type="caution">
    <text evidence="9">The sequence shown here is derived from an EMBL/GenBank/DDBJ whole genome shotgun (WGS) entry which is preliminary data.</text>
</comment>
<dbReference type="CDD" id="cd17321">
    <property type="entry name" value="MFS_MMR_MDR_like"/>
    <property type="match status" value="1"/>
</dbReference>
<feature type="transmembrane region" description="Helical" evidence="7">
    <location>
        <begin position="397"/>
        <end position="419"/>
    </location>
</feature>
<keyword evidence="2" id="KW-0813">Transport</keyword>
<dbReference type="InterPro" id="IPR036259">
    <property type="entry name" value="MFS_trans_sf"/>
</dbReference>
<dbReference type="EMBL" id="BLAN01000059">
    <property type="protein sequence ID" value="GET08276.1"/>
    <property type="molecule type" value="Genomic_DNA"/>
</dbReference>
<feature type="transmembrane region" description="Helical" evidence="7">
    <location>
        <begin position="20"/>
        <end position="44"/>
    </location>
</feature>
<dbReference type="Gene3D" id="1.20.1250.20">
    <property type="entry name" value="MFS general substrate transporter like domains"/>
    <property type="match status" value="1"/>
</dbReference>
<keyword evidence="3" id="KW-1003">Cell membrane</keyword>
<proteinExistence type="predicted"/>
<keyword evidence="4 7" id="KW-0812">Transmembrane</keyword>
<dbReference type="GO" id="GO:0022857">
    <property type="term" value="F:transmembrane transporter activity"/>
    <property type="evidence" value="ECO:0007669"/>
    <property type="project" value="InterPro"/>
</dbReference>
<gene>
    <name evidence="9" type="ORF">SY111_09000</name>
</gene>
<evidence type="ECO:0000256" key="5">
    <source>
        <dbReference type="ARBA" id="ARBA00022989"/>
    </source>
</evidence>
<dbReference type="Pfam" id="PF07690">
    <property type="entry name" value="MFS_1"/>
    <property type="match status" value="1"/>
</dbReference>
<dbReference type="RefSeq" id="WP_225439707.1">
    <property type="nucleotide sequence ID" value="NZ_BLAN01000059.1"/>
</dbReference>
<dbReference type="SUPFAM" id="SSF103473">
    <property type="entry name" value="MFS general substrate transporter"/>
    <property type="match status" value="1"/>
</dbReference>
<dbReference type="Proteomes" id="UP000494178">
    <property type="component" value="Unassembled WGS sequence"/>
</dbReference>
<keyword evidence="5 7" id="KW-1133">Transmembrane helix</keyword>
<feature type="transmembrane region" description="Helical" evidence="7">
    <location>
        <begin position="146"/>
        <end position="171"/>
    </location>
</feature>
<feature type="transmembrane region" description="Helical" evidence="7">
    <location>
        <begin position="298"/>
        <end position="321"/>
    </location>
</feature>
<dbReference type="PANTHER" id="PTHR42718:SF46">
    <property type="entry name" value="BLR6921 PROTEIN"/>
    <property type="match status" value="1"/>
</dbReference>
<evidence type="ECO:0000256" key="3">
    <source>
        <dbReference type="ARBA" id="ARBA00022475"/>
    </source>
</evidence>
<evidence type="ECO:0000256" key="1">
    <source>
        <dbReference type="ARBA" id="ARBA00004651"/>
    </source>
</evidence>
<evidence type="ECO:0000256" key="2">
    <source>
        <dbReference type="ARBA" id="ARBA00022448"/>
    </source>
</evidence>
<evidence type="ECO:0000256" key="4">
    <source>
        <dbReference type="ARBA" id="ARBA00022692"/>
    </source>
</evidence>
<dbReference type="InterPro" id="IPR011701">
    <property type="entry name" value="MFS"/>
</dbReference>
<feature type="transmembrane region" description="Helical" evidence="7">
    <location>
        <begin position="177"/>
        <end position="196"/>
    </location>
</feature>
<name>A0A6F9XSQ1_9LACO</name>
<feature type="transmembrane region" description="Helical" evidence="7">
    <location>
        <begin position="232"/>
        <end position="250"/>
    </location>
</feature>
<feature type="transmembrane region" description="Helical" evidence="7">
    <location>
        <begin position="333"/>
        <end position="351"/>
    </location>
</feature>
<dbReference type="GO" id="GO:0005886">
    <property type="term" value="C:plasma membrane"/>
    <property type="evidence" value="ECO:0007669"/>
    <property type="project" value="UniProtKB-SubCell"/>
</dbReference>